<accession>A0A6A6FBE3</accession>
<evidence type="ECO:0000313" key="2">
    <source>
        <dbReference type="Proteomes" id="UP000799539"/>
    </source>
</evidence>
<evidence type="ECO:0000313" key="1">
    <source>
        <dbReference type="EMBL" id="KAF2210707.1"/>
    </source>
</evidence>
<dbReference type="Proteomes" id="UP000799539">
    <property type="component" value="Unassembled WGS sequence"/>
</dbReference>
<dbReference type="AlphaFoldDB" id="A0A6A6FBE3"/>
<sequence>MPPPSFKCYMAVVSRGFPQKWNINSACNPWLLKIAQPPQDFFANTLSTETYQSKVQTWLLLPPDQQRLELKQRPKRNSGLKGCRSCPWTFPRSTCSHSHPGQVLSFKITVKKNDANSTAESMPDILILSIQSELVAQSRLTNPD</sequence>
<reference evidence="1" key="1">
    <citation type="journal article" date="2020" name="Stud. Mycol.">
        <title>101 Dothideomycetes genomes: a test case for predicting lifestyles and emergence of pathogens.</title>
        <authorList>
            <person name="Haridas S."/>
            <person name="Albert R."/>
            <person name="Binder M."/>
            <person name="Bloem J."/>
            <person name="Labutti K."/>
            <person name="Salamov A."/>
            <person name="Andreopoulos B."/>
            <person name="Baker S."/>
            <person name="Barry K."/>
            <person name="Bills G."/>
            <person name="Bluhm B."/>
            <person name="Cannon C."/>
            <person name="Castanera R."/>
            <person name="Culley D."/>
            <person name="Daum C."/>
            <person name="Ezra D."/>
            <person name="Gonzalez J."/>
            <person name="Henrissat B."/>
            <person name="Kuo A."/>
            <person name="Liang C."/>
            <person name="Lipzen A."/>
            <person name="Lutzoni F."/>
            <person name="Magnuson J."/>
            <person name="Mondo S."/>
            <person name="Nolan M."/>
            <person name="Ohm R."/>
            <person name="Pangilinan J."/>
            <person name="Park H.-J."/>
            <person name="Ramirez L."/>
            <person name="Alfaro M."/>
            <person name="Sun H."/>
            <person name="Tritt A."/>
            <person name="Yoshinaga Y."/>
            <person name="Zwiers L.-H."/>
            <person name="Turgeon B."/>
            <person name="Goodwin S."/>
            <person name="Spatafora J."/>
            <person name="Crous P."/>
            <person name="Grigoriev I."/>
        </authorList>
    </citation>
    <scope>NUCLEOTIDE SEQUENCE</scope>
    <source>
        <strain evidence="1">SCOH1-5</strain>
    </source>
</reference>
<name>A0A6A6FBE3_9PEZI</name>
<protein>
    <submittedName>
        <fullName evidence="1">Uncharacterized protein</fullName>
    </submittedName>
</protein>
<dbReference type="EMBL" id="ML992680">
    <property type="protein sequence ID" value="KAF2210707.1"/>
    <property type="molecule type" value="Genomic_DNA"/>
</dbReference>
<gene>
    <name evidence="1" type="ORF">CERZMDRAFT_99315</name>
</gene>
<proteinExistence type="predicted"/>
<keyword evidence="2" id="KW-1185">Reference proteome</keyword>
<dbReference type="OrthoDB" id="2333384at2759"/>
<organism evidence="1 2">
    <name type="scientific">Cercospora zeae-maydis SCOH1-5</name>
    <dbReference type="NCBI Taxonomy" id="717836"/>
    <lineage>
        <taxon>Eukaryota</taxon>
        <taxon>Fungi</taxon>
        <taxon>Dikarya</taxon>
        <taxon>Ascomycota</taxon>
        <taxon>Pezizomycotina</taxon>
        <taxon>Dothideomycetes</taxon>
        <taxon>Dothideomycetidae</taxon>
        <taxon>Mycosphaerellales</taxon>
        <taxon>Mycosphaerellaceae</taxon>
        <taxon>Cercospora</taxon>
    </lineage>
</organism>